<evidence type="ECO:0008006" key="4">
    <source>
        <dbReference type="Google" id="ProtNLM"/>
    </source>
</evidence>
<keyword evidence="1" id="KW-0812">Transmembrane</keyword>
<comment type="caution">
    <text evidence="2">The sequence shown here is derived from an EMBL/GenBank/DDBJ whole genome shotgun (WGS) entry which is preliminary data.</text>
</comment>
<evidence type="ECO:0000313" key="2">
    <source>
        <dbReference type="EMBL" id="MCH97899.1"/>
    </source>
</evidence>
<feature type="non-terminal residue" evidence="2">
    <location>
        <position position="120"/>
    </location>
</feature>
<feature type="transmembrane region" description="Helical" evidence="1">
    <location>
        <begin position="34"/>
        <end position="54"/>
    </location>
</feature>
<protein>
    <recommendedName>
        <fullName evidence="4">Transmembrane protein</fullName>
    </recommendedName>
</protein>
<organism evidence="2 3">
    <name type="scientific">Trifolium medium</name>
    <dbReference type="NCBI Taxonomy" id="97028"/>
    <lineage>
        <taxon>Eukaryota</taxon>
        <taxon>Viridiplantae</taxon>
        <taxon>Streptophyta</taxon>
        <taxon>Embryophyta</taxon>
        <taxon>Tracheophyta</taxon>
        <taxon>Spermatophyta</taxon>
        <taxon>Magnoliopsida</taxon>
        <taxon>eudicotyledons</taxon>
        <taxon>Gunneridae</taxon>
        <taxon>Pentapetalae</taxon>
        <taxon>rosids</taxon>
        <taxon>fabids</taxon>
        <taxon>Fabales</taxon>
        <taxon>Fabaceae</taxon>
        <taxon>Papilionoideae</taxon>
        <taxon>50 kb inversion clade</taxon>
        <taxon>NPAAA clade</taxon>
        <taxon>Hologalegina</taxon>
        <taxon>IRL clade</taxon>
        <taxon>Trifolieae</taxon>
        <taxon>Trifolium</taxon>
    </lineage>
</organism>
<name>A0A392NFC5_9FABA</name>
<feature type="transmembrane region" description="Helical" evidence="1">
    <location>
        <begin position="9"/>
        <end position="28"/>
    </location>
</feature>
<evidence type="ECO:0000313" key="3">
    <source>
        <dbReference type="Proteomes" id="UP000265520"/>
    </source>
</evidence>
<gene>
    <name evidence="2" type="ORF">A2U01_0018896</name>
</gene>
<reference evidence="2 3" key="1">
    <citation type="journal article" date="2018" name="Front. Plant Sci.">
        <title>Red Clover (Trifolium pratense) and Zigzag Clover (T. medium) - A Picture of Genomic Similarities and Differences.</title>
        <authorList>
            <person name="Dluhosova J."/>
            <person name="Istvanek J."/>
            <person name="Nedelnik J."/>
            <person name="Repkova J."/>
        </authorList>
    </citation>
    <scope>NUCLEOTIDE SEQUENCE [LARGE SCALE GENOMIC DNA]</scope>
    <source>
        <strain evidence="3">cv. 10/8</strain>
        <tissue evidence="2">Leaf</tissue>
    </source>
</reference>
<evidence type="ECO:0000256" key="1">
    <source>
        <dbReference type="SAM" id="Phobius"/>
    </source>
</evidence>
<dbReference type="AlphaFoldDB" id="A0A392NFC5"/>
<accession>A0A392NFC5</accession>
<keyword evidence="1" id="KW-1133">Transmembrane helix</keyword>
<proteinExistence type="predicted"/>
<keyword evidence="3" id="KW-1185">Reference proteome</keyword>
<keyword evidence="1" id="KW-0472">Membrane</keyword>
<dbReference type="EMBL" id="LXQA010036184">
    <property type="protein sequence ID" value="MCH97899.1"/>
    <property type="molecule type" value="Genomic_DNA"/>
</dbReference>
<dbReference type="Proteomes" id="UP000265520">
    <property type="component" value="Unassembled WGS sequence"/>
</dbReference>
<sequence length="120" mass="13185">MFVPSHRRALFHVGFVVGVSVSGVSWPLEMVLCESLLVAGVFVLSVCSFVLLFARRRSVRGLLQEACCGGAAVSGGWCLFRLLVSSRLVYLYSGIWCSKEFLLAALFRELLALGFCYRVG</sequence>